<comment type="caution">
    <text evidence="1">The sequence shown here is derived from an EMBL/GenBank/DDBJ whole genome shotgun (WGS) entry which is preliminary data.</text>
</comment>
<name>A0A0F9J9W3_9ZZZZ</name>
<sequence>MNDIESYSIDEETKSELDVMTEKKEEILANMGDYFDYKKNKFVLAAVQFNGDTKIESEPKARKLIQLLNFEISKGKIAI</sequence>
<accession>A0A0F9J9W3</accession>
<organism evidence="1">
    <name type="scientific">marine sediment metagenome</name>
    <dbReference type="NCBI Taxonomy" id="412755"/>
    <lineage>
        <taxon>unclassified sequences</taxon>
        <taxon>metagenomes</taxon>
        <taxon>ecological metagenomes</taxon>
    </lineage>
</organism>
<gene>
    <name evidence="1" type="ORF">LCGC14_1556100</name>
</gene>
<reference evidence="1" key="1">
    <citation type="journal article" date="2015" name="Nature">
        <title>Complex archaea that bridge the gap between prokaryotes and eukaryotes.</title>
        <authorList>
            <person name="Spang A."/>
            <person name="Saw J.H."/>
            <person name="Jorgensen S.L."/>
            <person name="Zaremba-Niedzwiedzka K."/>
            <person name="Martijn J."/>
            <person name="Lind A.E."/>
            <person name="van Eijk R."/>
            <person name="Schleper C."/>
            <person name="Guy L."/>
            <person name="Ettema T.J."/>
        </authorList>
    </citation>
    <scope>NUCLEOTIDE SEQUENCE</scope>
</reference>
<dbReference type="EMBL" id="LAZR01011963">
    <property type="protein sequence ID" value="KKM50394.1"/>
    <property type="molecule type" value="Genomic_DNA"/>
</dbReference>
<proteinExistence type="predicted"/>
<protein>
    <submittedName>
        <fullName evidence="1">Uncharacterized protein</fullName>
    </submittedName>
</protein>
<dbReference type="AlphaFoldDB" id="A0A0F9J9W3"/>
<evidence type="ECO:0000313" key="1">
    <source>
        <dbReference type="EMBL" id="KKM50394.1"/>
    </source>
</evidence>